<dbReference type="Proteomes" id="UP001057455">
    <property type="component" value="Unassembled WGS sequence"/>
</dbReference>
<protein>
    <submittedName>
        <fullName evidence="1">Uncharacterized protein</fullName>
    </submittedName>
</protein>
<evidence type="ECO:0000313" key="2">
    <source>
        <dbReference type="Proteomes" id="UP001057455"/>
    </source>
</evidence>
<accession>A0A9W5TEA4</accession>
<dbReference type="AlphaFoldDB" id="A0A9W5TEA4"/>
<proteinExistence type="predicted"/>
<keyword evidence="2" id="KW-1185">Reference proteome</keyword>
<name>A0A9W5TEA4_BABOV</name>
<dbReference type="EMBL" id="BLIY01000022">
    <property type="protein sequence ID" value="GFE55473.1"/>
    <property type="molecule type" value="Genomic_DNA"/>
</dbReference>
<comment type="caution">
    <text evidence="1">The sequence shown here is derived from an EMBL/GenBank/DDBJ whole genome shotgun (WGS) entry which is preliminary data.</text>
</comment>
<organism evidence="1 2">
    <name type="scientific">Babesia ovis</name>
    <dbReference type="NCBI Taxonomy" id="5869"/>
    <lineage>
        <taxon>Eukaryota</taxon>
        <taxon>Sar</taxon>
        <taxon>Alveolata</taxon>
        <taxon>Apicomplexa</taxon>
        <taxon>Aconoidasida</taxon>
        <taxon>Piroplasmida</taxon>
        <taxon>Babesiidae</taxon>
        <taxon>Babesia</taxon>
    </lineage>
</organism>
<dbReference type="OrthoDB" id="433917at2759"/>
<gene>
    <name evidence="1" type="ORF">BaOVIS_028770</name>
</gene>
<sequence>MACVEDSAPSGRSASTLEIQEVLGEQFTREVEFMQLRAIEIDKCHTQAALQLTEVTRKATLPNNLQYLRMCKSIDNNRILLIYGTSADIPCRGDLESRGINIYAVHTVEVPKYSPCTTEQYRQWSKYWPLKYLKPKVTPVQITHALKEKMLTMMSMVVQESQRENNRAVCIITYKDRTIAKAIDERGTNILNHAALLAVRQVAKSQQNDPKLMVNAKKRYTLIPPLHILGALKRLHISYSNKRLETADIARRLVIYTTGDKLKLKFPQLYVTWEILDYDAPASMRVEFLNGKTRRFLIEGYSKPEKERLVTEWQFKAKLEPWPETLAPTYSGKDGKQPGGSE</sequence>
<reference evidence="1" key="1">
    <citation type="submission" date="2019-12" db="EMBL/GenBank/DDBJ databases">
        <title>Genome sequence of Babesia ovis.</title>
        <authorList>
            <person name="Yamagishi J."/>
            <person name="Sevinc F."/>
            <person name="Xuan X."/>
        </authorList>
    </citation>
    <scope>NUCLEOTIDE SEQUENCE</scope>
    <source>
        <strain evidence="1">Selcuk</strain>
    </source>
</reference>
<evidence type="ECO:0000313" key="1">
    <source>
        <dbReference type="EMBL" id="GFE55473.1"/>
    </source>
</evidence>